<dbReference type="AlphaFoldDB" id="A0A939IMW1"/>
<dbReference type="Pfam" id="PF11984">
    <property type="entry name" value="DUF3485"/>
    <property type="match status" value="1"/>
</dbReference>
<dbReference type="NCBIfam" id="TIGR02602">
    <property type="entry name" value="8TM_EpsH"/>
    <property type="match status" value="1"/>
</dbReference>
<evidence type="ECO:0000256" key="7">
    <source>
        <dbReference type="ARBA" id="ARBA00023136"/>
    </source>
</evidence>
<evidence type="ECO:0000256" key="2">
    <source>
        <dbReference type="ARBA" id="ARBA00022475"/>
    </source>
</evidence>
<evidence type="ECO:0000256" key="3">
    <source>
        <dbReference type="ARBA" id="ARBA00022670"/>
    </source>
</evidence>
<dbReference type="NCBIfam" id="TIGR04178">
    <property type="entry name" value="exo_archaeo"/>
    <property type="match status" value="1"/>
</dbReference>
<evidence type="ECO:0000313" key="11">
    <source>
        <dbReference type="Proteomes" id="UP000664303"/>
    </source>
</evidence>
<dbReference type="InterPro" id="IPR019127">
    <property type="entry name" value="Exosortase"/>
</dbReference>
<comment type="caution">
    <text evidence="10">The sequence shown here is derived from an EMBL/GenBank/DDBJ whole genome shotgun (WGS) entry which is preliminary data.</text>
</comment>
<dbReference type="Proteomes" id="UP000664303">
    <property type="component" value="Unassembled WGS sequence"/>
</dbReference>
<comment type="subcellular location">
    <subcellularLocation>
        <location evidence="1">Cell membrane</location>
        <topology evidence="1">Multi-pass membrane protein</topology>
    </subcellularLocation>
</comment>
<proteinExistence type="predicted"/>
<organism evidence="10 11">
    <name type="scientific">Parahaliea mediterranea</name>
    <dbReference type="NCBI Taxonomy" id="651086"/>
    <lineage>
        <taxon>Bacteria</taxon>
        <taxon>Pseudomonadati</taxon>
        <taxon>Pseudomonadota</taxon>
        <taxon>Gammaproteobacteria</taxon>
        <taxon>Cellvibrionales</taxon>
        <taxon>Halieaceae</taxon>
        <taxon>Parahaliea</taxon>
    </lineage>
</organism>
<feature type="transmembrane region" description="Helical" evidence="8">
    <location>
        <begin position="254"/>
        <end position="274"/>
    </location>
</feature>
<dbReference type="Pfam" id="PF09721">
    <property type="entry name" value="Exosortase_EpsH"/>
    <property type="match status" value="1"/>
</dbReference>
<dbReference type="GO" id="GO:0008233">
    <property type="term" value="F:peptidase activity"/>
    <property type="evidence" value="ECO:0007669"/>
    <property type="project" value="UniProtKB-KW"/>
</dbReference>
<dbReference type="NCBIfam" id="TIGR02914">
    <property type="entry name" value="EpsI_fam"/>
    <property type="match status" value="1"/>
</dbReference>
<keyword evidence="6 8" id="KW-1133">Transmembrane helix</keyword>
<evidence type="ECO:0000259" key="9">
    <source>
        <dbReference type="Pfam" id="PF11984"/>
    </source>
</evidence>
<feature type="transmembrane region" description="Helical" evidence="8">
    <location>
        <begin position="295"/>
        <end position="316"/>
    </location>
</feature>
<keyword evidence="2" id="KW-1003">Cell membrane</keyword>
<keyword evidence="3" id="KW-0645">Protease</keyword>
<evidence type="ECO:0000313" key="10">
    <source>
        <dbReference type="EMBL" id="MBN7797448.1"/>
    </source>
</evidence>
<evidence type="ECO:0000256" key="8">
    <source>
        <dbReference type="SAM" id="Phobius"/>
    </source>
</evidence>
<protein>
    <submittedName>
        <fullName evidence="10">Exosortase A</fullName>
        <ecNumber evidence="10">3.4.22.-</ecNumber>
    </submittedName>
</protein>
<feature type="transmembrane region" description="Helical" evidence="8">
    <location>
        <begin position="46"/>
        <end position="63"/>
    </location>
</feature>
<evidence type="ECO:0000256" key="6">
    <source>
        <dbReference type="ARBA" id="ARBA00022989"/>
    </source>
</evidence>
<evidence type="ECO:0000256" key="5">
    <source>
        <dbReference type="ARBA" id="ARBA00022801"/>
    </source>
</evidence>
<dbReference type="InterPro" id="IPR014263">
    <property type="entry name" value="Methanolan_biosynth_EpsI"/>
</dbReference>
<feature type="domain" description="Methanolan biosynthesis EpsI" evidence="9">
    <location>
        <begin position="306"/>
        <end position="505"/>
    </location>
</feature>
<feature type="transmembrane region" description="Helical" evidence="8">
    <location>
        <begin position="189"/>
        <end position="207"/>
    </location>
</feature>
<gene>
    <name evidence="10" type="primary">xrtA</name>
    <name evidence="10" type="ORF">JYP50_12640</name>
</gene>
<feature type="transmembrane region" description="Helical" evidence="8">
    <location>
        <begin position="99"/>
        <end position="119"/>
    </location>
</feature>
<dbReference type="InterPro" id="IPR017540">
    <property type="entry name" value="Exosortase-1"/>
</dbReference>
<dbReference type="EC" id="3.4.22.-" evidence="10"/>
<accession>A0A939IMW1</accession>
<name>A0A939IMW1_9GAMM</name>
<feature type="transmembrane region" description="Helical" evidence="8">
    <location>
        <begin position="214"/>
        <end position="234"/>
    </location>
</feature>
<dbReference type="InterPro" id="IPR013426">
    <property type="entry name" value="EpsH-like"/>
</dbReference>
<sequence>MVRVVAGSDLAFRPALTAGLCYIVAVLACFWPTLMGMVDIWSRSDTFAHGFLVGPISAWLVWRQREGLAGIAARPVPWVLPLMLPLGFAWVLAELAEVRVVAQLAMVAILPVGLWAILGHALIQRLAFPLGFLFLSVPIGEGLIPPMMEFTAWATVWLVEASGVPVYREGLLFTLPTGVWSVVEACSGVRYLIASFTLGLLYAYLTYRSLARRVLFALAALLVPVIANALRAYFIVMLGHLTNGKLATGVDHLLYGWVFFGLVMLLLFWLGGIWREDTEHPRVASPTESGDAPAPLSRLFITCCGAILMAAMWPALAHMRQATLSPVVAEAPPAPPALASWEVGGAQPWRWQPVREANVLRTQAVYRFGGEPVVLYLDRLDPGLEGAELVAMPSRLLGEGESSRLLRQSAQAAPVGVTAGRINQFSVADGHDRLRVWYWYQIGSRATGGAVNAKILEAWEKLRGSGVTQARIIVVTREDSLAAGAVDTATERLARFLGHAGPVIENTVAGEAASGASRE</sequence>
<feature type="transmembrane region" description="Helical" evidence="8">
    <location>
        <begin position="126"/>
        <end position="144"/>
    </location>
</feature>
<keyword evidence="11" id="KW-1185">Reference proteome</keyword>
<dbReference type="PROSITE" id="PS51257">
    <property type="entry name" value="PROKAR_LIPOPROTEIN"/>
    <property type="match status" value="1"/>
</dbReference>
<reference evidence="10" key="1">
    <citation type="submission" date="2021-02" db="EMBL/GenBank/DDBJ databases">
        <title>PHA producing bacteria isolated from coastal sediment in Guangdong, Shenzhen.</title>
        <authorList>
            <person name="Zheng W."/>
            <person name="Yu S."/>
            <person name="Huang Y."/>
        </authorList>
    </citation>
    <scope>NUCLEOTIDE SEQUENCE</scope>
    <source>
        <strain evidence="10">TN14-10</strain>
    </source>
</reference>
<keyword evidence="5 10" id="KW-0378">Hydrolase</keyword>
<evidence type="ECO:0000256" key="1">
    <source>
        <dbReference type="ARBA" id="ARBA00004651"/>
    </source>
</evidence>
<dbReference type="GO" id="GO:0006508">
    <property type="term" value="P:proteolysis"/>
    <property type="evidence" value="ECO:0007669"/>
    <property type="project" value="UniProtKB-KW"/>
</dbReference>
<evidence type="ECO:0000256" key="4">
    <source>
        <dbReference type="ARBA" id="ARBA00022692"/>
    </source>
</evidence>
<feature type="transmembrane region" description="Helical" evidence="8">
    <location>
        <begin position="12"/>
        <end position="34"/>
    </location>
</feature>
<dbReference type="GO" id="GO:0005886">
    <property type="term" value="C:plasma membrane"/>
    <property type="evidence" value="ECO:0007669"/>
    <property type="project" value="UniProtKB-SubCell"/>
</dbReference>
<dbReference type="RefSeq" id="WP_206560895.1">
    <property type="nucleotide sequence ID" value="NZ_JAFKCZ010000008.1"/>
</dbReference>
<feature type="transmembrane region" description="Helical" evidence="8">
    <location>
        <begin position="75"/>
        <end position="93"/>
    </location>
</feature>
<dbReference type="NCBIfam" id="TIGR03109">
    <property type="entry name" value="exosort_XrtA"/>
    <property type="match status" value="1"/>
</dbReference>
<dbReference type="EMBL" id="JAFKCZ010000008">
    <property type="protein sequence ID" value="MBN7797448.1"/>
    <property type="molecule type" value="Genomic_DNA"/>
</dbReference>
<dbReference type="InterPro" id="IPR026392">
    <property type="entry name" value="Exo/Archaeosortase_dom"/>
</dbReference>
<keyword evidence="7 8" id="KW-0472">Membrane</keyword>
<keyword evidence="4 8" id="KW-0812">Transmembrane</keyword>